<evidence type="ECO:0000313" key="1">
    <source>
        <dbReference type="EMBL" id="CAB3913008.1"/>
    </source>
</evidence>
<accession>A0ABM8LKB8</accession>
<dbReference type="EMBL" id="CADIKR010000008">
    <property type="protein sequence ID" value="CAB3913008.1"/>
    <property type="molecule type" value="Genomic_DNA"/>
</dbReference>
<evidence type="ECO:0000313" key="2">
    <source>
        <dbReference type="Proteomes" id="UP000507140"/>
    </source>
</evidence>
<name>A0ABM8LKB8_9BURK</name>
<organism evidence="1 2">
    <name type="scientific">Achromobacter mucicolens</name>
    <dbReference type="NCBI Taxonomy" id="1389922"/>
    <lineage>
        <taxon>Bacteria</taxon>
        <taxon>Pseudomonadati</taxon>
        <taxon>Pseudomonadota</taxon>
        <taxon>Betaproteobacteria</taxon>
        <taxon>Burkholderiales</taxon>
        <taxon>Alcaligenaceae</taxon>
        <taxon>Achromobacter</taxon>
    </lineage>
</organism>
<proteinExistence type="predicted"/>
<comment type="caution">
    <text evidence="1">The sequence shown here is derived from an EMBL/GenBank/DDBJ whole genome shotgun (WGS) entry which is preliminary data.</text>
</comment>
<gene>
    <name evidence="1" type="ORF">LMG3415_05076</name>
</gene>
<protein>
    <submittedName>
        <fullName evidence="1">Uncharacterized protein</fullName>
    </submittedName>
</protein>
<reference evidence="1 2" key="1">
    <citation type="submission" date="2020-04" db="EMBL/GenBank/DDBJ databases">
        <authorList>
            <person name="De Canck E."/>
        </authorList>
    </citation>
    <scope>NUCLEOTIDE SEQUENCE [LARGE SCALE GENOMIC DNA]</scope>
    <source>
        <strain evidence="1 2">LMG 3415</strain>
    </source>
</reference>
<sequence length="92" mass="10404">MTDYTFKRMTGSEKESHSTVYQGSIQIGEVWRELVNVAVSKLTEPRRMEKKWRWFAKRDASTPTLGRGTRAAMLLGPGYPSRAAALEALKTL</sequence>
<dbReference type="Proteomes" id="UP000507140">
    <property type="component" value="Unassembled WGS sequence"/>
</dbReference>
<keyword evidence="2" id="KW-1185">Reference proteome</keyword>